<sequence length="105" mass="11958">MKYLIVLAFLMNFVSWGMIFYFVPEVNFPFIVKYNISAGKDIFGTKLSLFSLPAMGLLILVINAILALSLIKINKELSTLILGMTCFFEILIGLYAWITIFINTY</sequence>
<dbReference type="AlphaFoldDB" id="A0A1G1XJM4"/>
<dbReference type="EMBL" id="MHHY01000009">
    <property type="protein sequence ID" value="OGY40229.1"/>
    <property type="molecule type" value="Genomic_DNA"/>
</dbReference>
<evidence type="ECO:0008006" key="4">
    <source>
        <dbReference type="Google" id="ProtNLM"/>
    </source>
</evidence>
<reference evidence="2 3" key="1">
    <citation type="journal article" date="2016" name="Nat. Commun.">
        <title>Thousands of microbial genomes shed light on interconnected biogeochemical processes in an aquifer system.</title>
        <authorList>
            <person name="Anantharaman K."/>
            <person name="Brown C.T."/>
            <person name="Hug L.A."/>
            <person name="Sharon I."/>
            <person name="Castelle C.J."/>
            <person name="Probst A.J."/>
            <person name="Thomas B.C."/>
            <person name="Singh A."/>
            <person name="Wilkins M.J."/>
            <person name="Karaoz U."/>
            <person name="Brodie E.L."/>
            <person name="Williams K.H."/>
            <person name="Hubbard S.S."/>
            <person name="Banfield J.F."/>
        </authorList>
    </citation>
    <scope>NUCLEOTIDE SEQUENCE [LARGE SCALE GENOMIC DNA]</scope>
</reference>
<name>A0A1G1XJM4_9BACT</name>
<keyword evidence="1" id="KW-0812">Transmembrane</keyword>
<feature type="transmembrane region" description="Helical" evidence="1">
    <location>
        <begin position="80"/>
        <end position="102"/>
    </location>
</feature>
<keyword evidence="1" id="KW-0472">Membrane</keyword>
<feature type="transmembrane region" description="Helical" evidence="1">
    <location>
        <begin position="5"/>
        <end position="23"/>
    </location>
</feature>
<accession>A0A1G1XJM4</accession>
<proteinExistence type="predicted"/>
<gene>
    <name evidence="2" type="ORF">A2570_03010</name>
</gene>
<keyword evidence="1" id="KW-1133">Transmembrane helix</keyword>
<dbReference type="STRING" id="1797529.A2570_03010"/>
<protein>
    <recommendedName>
        <fullName evidence="4">DUF1648 domain-containing protein</fullName>
    </recommendedName>
</protein>
<evidence type="ECO:0000313" key="2">
    <source>
        <dbReference type="EMBL" id="OGY40229.1"/>
    </source>
</evidence>
<comment type="caution">
    <text evidence="2">The sequence shown here is derived from an EMBL/GenBank/DDBJ whole genome shotgun (WGS) entry which is preliminary data.</text>
</comment>
<organism evidence="2 3">
    <name type="scientific">Candidatus Brennerbacteria bacterium RIFOXYD1_FULL_41_16</name>
    <dbReference type="NCBI Taxonomy" id="1797529"/>
    <lineage>
        <taxon>Bacteria</taxon>
        <taxon>Candidatus Brenneribacteriota</taxon>
    </lineage>
</organism>
<dbReference type="Proteomes" id="UP000178570">
    <property type="component" value="Unassembled WGS sequence"/>
</dbReference>
<evidence type="ECO:0000313" key="3">
    <source>
        <dbReference type="Proteomes" id="UP000178570"/>
    </source>
</evidence>
<evidence type="ECO:0000256" key="1">
    <source>
        <dbReference type="SAM" id="Phobius"/>
    </source>
</evidence>
<feature type="transmembrane region" description="Helical" evidence="1">
    <location>
        <begin position="43"/>
        <end position="68"/>
    </location>
</feature>